<feature type="domain" description="Protein kinase" evidence="2">
    <location>
        <begin position="236"/>
        <end position="466"/>
    </location>
</feature>
<keyword evidence="1" id="KW-0547">Nucleotide-binding</keyword>
<dbReference type="InterPro" id="IPR017441">
    <property type="entry name" value="Protein_kinase_ATP_BS"/>
</dbReference>
<dbReference type="AlphaFoldDB" id="A0A3R7W8F2"/>
<reference evidence="3 4" key="1">
    <citation type="submission" date="2018-06" db="EMBL/GenBank/DDBJ databases">
        <title>Comparative genomics of downy mildews reveals potential adaptations to biotrophy.</title>
        <authorList>
            <person name="Fletcher K."/>
            <person name="Klosterman S.J."/>
            <person name="Derevnina L."/>
            <person name="Martin F."/>
            <person name="Koike S."/>
            <person name="Reyes Chin-Wo S."/>
            <person name="Mou B."/>
            <person name="Michelmore R."/>
        </authorList>
    </citation>
    <scope>NUCLEOTIDE SEQUENCE [LARGE SCALE GENOMIC DNA]</scope>
    <source>
        <strain evidence="3 4">R13</strain>
    </source>
</reference>
<organism evidence="3 4">
    <name type="scientific">Peronospora effusa</name>
    <dbReference type="NCBI Taxonomy" id="542832"/>
    <lineage>
        <taxon>Eukaryota</taxon>
        <taxon>Sar</taxon>
        <taxon>Stramenopiles</taxon>
        <taxon>Oomycota</taxon>
        <taxon>Peronosporomycetes</taxon>
        <taxon>Peronosporales</taxon>
        <taxon>Peronosporaceae</taxon>
        <taxon>Peronospora</taxon>
    </lineage>
</organism>
<proteinExistence type="predicted"/>
<evidence type="ECO:0000256" key="1">
    <source>
        <dbReference type="PROSITE-ProRule" id="PRU10141"/>
    </source>
</evidence>
<name>A0A3R7W8F2_9STRA</name>
<dbReference type="PROSITE" id="PS00107">
    <property type="entry name" value="PROTEIN_KINASE_ATP"/>
    <property type="match status" value="1"/>
</dbReference>
<comment type="caution">
    <text evidence="3">The sequence shown here is derived from an EMBL/GenBank/DDBJ whole genome shotgun (WGS) entry which is preliminary data.</text>
</comment>
<dbReference type="SMART" id="SM00220">
    <property type="entry name" value="S_TKc"/>
    <property type="match status" value="1"/>
</dbReference>
<dbReference type="Proteomes" id="UP000286097">
    <property type="component" value="Unassembled WGS sequence"/>
</dbReference>
<evidence type="ECO:0000313" key="3">
    <source>
        <dbReference type="EMBL" id="RQM18357.1"/>
    </source>
</evidence>
<protein>
    <recommendedName>
        <fullName evidence="2">Protein kinase domain-containing protein</fullName>
    </recommendedName>
</protein>
<dbReference type="GO" id="GO:0004672">
    <property type="term" value="F:protein kinase activity"/>
    <property type="evidence" value="ECO:0007669"/>
    <property type="project" value="InterPro"/>
</dbReference>
<evidence type="ECO:0000259" key="2">
    <source>
        <dbReference type="SMART" id="SM00220"/>
    </source>
</evidence>
<dbReference type="InterPro" id="IPR011009">
    <property type="entry name" value="Kinase-like_dom_sf"/>
</dbReference>
<accession>A0A3R7W8F2</accession>
<dbReference type="Gene3D" id="3.30.200.20">
    <property type="entry name" value="Phosphorylase Kinase, domain 1"/>
    <property type="match status" value="1"/>
</dbReference>
<keyword evidence="1" id="KW-0067">ATP-binding</keyword>
<dbReference type="EMBL" id="QKXF01000076">
    <property type="protein sequence ID" value="RQM18357.1"/>
    <property type="molecule type" value="Genomic_DNA"/>
</dbReference>
<dbReference type="Gene3D" id="1.10.510.10">
    <property type="entry name" value="Transferase(Phosphotransferase) domain 1"/>
    <property type="match status" value="1"/>
</dbReference>
<evidence type="ECO:0000313" key="4">
    <source>
        <dbReference type="Proteomes" id="UP000286097"/>
    </source>
</evidence>
<dbReference type="GO" id="GO:0005524">
    <property type="term" value="F:ATP binding"/>
    <property type="evidence" value="ECO:0007669"/>
    <property type="project" value="UniProtKB-UniRule"/>
</dbReference>
<dbReference type="VEuPathDB" id="FungiDB:DD237_002895"/>
<gene>
    <name evidence="3" type="ORF">DD237_002895</name>
</gene>
<dbReference type="InterPro" id="IPR000719">
    <property type="entry name" value="Prot_kinase_dom"/>
</dbReference>
<feature type="binding site" evidence="1">
    <location>
        <position position="685"/>
    </location>
    <ligand>
        <name>ATP</name>
        <dbReference type="ChEBI" id="CHEBI:30616"/>
    </ligand>
</feature>
<sequence length="850" mass="96275">MACLPHKSSNSLSNAALGEQEQIKLEVTKQVIKFTPVEDEEAFWSKETQFKADAITNEADFHAFITPFLSSMLESCGLVYVNSERYQWLSQGFKLYKNKHLQPDGFATHPGMYRVKPKPQDYVHRPDGFRFGVAEEELFDCLILFESKLSIFNAWFGQVVQYLQNLCPEASAYAILFDRQSFWLISSYKGYVYRVQKAKWVDMGSKSLFQNFICENTSPWVAYLTNACEALHVNVLEGDAFLGRGAYGRVFKVTGQDGKIFALKIVTDVERLYRERRALLMAEHTGLTIKPIGDVTETMESGALLLCPVGKPLPRPTTREKVRSLFYMLWQLHANNLAHGDPRVPNVILTEEKTLWIDLVIADNATPYLKRRDAEILTRSIMRLFYENSLSLALVQSLNSYFQCATQENLYHLAEEVASAASFTAQQLEQKVVCLPHKSSKSLSSAALGQREFERLQKGKLVVKFAPVEGEEAFWSKETQIKADVITNEAAFVAFITPFFSSILESCGLVYVNSERYQWLSQGFKSYKNKHLKPHGFVTHPGMYRVKPKPQDYVHRPDTFRFGVAEGKLFDCLILFESKLSISNAAFGQVASAYAVLFDCQSFWLISSYKGYVSRIQEANWVDEGSKSLFQNFICENTSPWVAYLTNACEALDVNVVEGDAFLGRGAYGRVFKVTGQDGKIFALKIVTDVRRLRRERQALLMAERTGLTIKPIGEVTATMESGALLLCPVGKPLPRPTTREKVRSLFYMLWQLHANNLVHGDPRVPNVILIEEKTLWIDLVEAEIATPFSKRLDAEILTRSILRLPYENSLSLALVQSLNSYYQCATQENLYRLAEEVASAAGFSDQVTL</sequence>
<dbReference type="SUPFAM" id="SSF56112">
    <property type="entry name" value="Protein kinase-like (PK-like)"/>
    <property type="match status" value="2"/>
</dbReference>